<dbReference type="RefSeq" id="WP_181473335.1">
    <property type="nucleotide sequence ID" value="NZ_JACEFG010000003.1"/>
</dbReference>
<keyword evidence="2" id="KW-1185">Reference proteome</keyword>
<dbReference type="EMBL" id="JACEFG010000003">
    <property type="protein sequence ID" value="MBA2176308.1"/>
    <property type="molecule type" value="Genomic_DNA"/>
</dbReference>
<dbReference type="InterPro" id="IPR011200">
    <property type="entry name" value="UCP012608"/>
</dbReference>
<organism evidence="1 2">
    <name type="scientific">Halobacillus locisalis</name>
    <dbReference type="NCBI Taxonomy" id="220753"/>
    <lineage>
        <taxon>Bacteria</taxon>
        <taxon>Bacillati</taxon>
        <taxon>Bacillota</taxon>
        <taxon>Bacilli</taxon>
        <taxon>Bacillales</taxon>
        <taxon>Bacillaceae</taxon>
        <taxon>Halobacillus</taxon>
    </lineage>
</organism>
<dbReference type="Pfam" id="PF10094">
    <property type="entry name" value="DUF2332"/>
    <property type="match status" value="1"/>
</dbReference>
<accession>A0A838CWK0</accession>
<dbReference type="AlphaFoldDB" id="A0A838CWK0"/>
<evidence type="ECO:0000313" key="1">
    <source>
        <dbReference type="EMBL" id="MBA2176308.1"/>
    </source>
</evidence>
<evidence type="ECO:0000313" key="2">
    <source>
        <dbReference type="Proteomes" id="UP000571017"/>
    </source>
</evidence>
<proteinExistence type="predicted"/>
<reference evidence="1 2" key="1">
    <citation type="journal article" date="2004" name="Extremophiles">
        <title>Halobacillus locisalis sp. nov., a halophilic bacterium isolated from a marine solar saltern of the Yellow Sea in Korea.</title>
        <authorList>
            <person name="Yoon J.H."/>
            <person name="Kang K.H."/>
            <person name="Oh T.K."/>
            <person name="Park Y.H."/>
        </authorList>
    </citation>
    <scope>NUCLEOTIDE SEQUENCE [LARGE SCALE GENOMIC DNA]</scope>
    <source>
        <strain evidence="1 2">KCTC 3788</strain>
    </source>
</reference>
<gene>
    <name evidence="1" type="ORF">H0266_15530</name>
</gene>
<dbReference type="Proteomes" id="UP000571017">
    <property type="component" value="Unassembled WGS sequence"/>
</dbReference>
<name>A0A838CWK0_9BACI</name>
<comment type="caution">
    <text evidence="1">The sequence shown here is derived from an EMBL/GenBank/DDBJ whole genome shotgun (WGS) entry which is preliminary data.</text>
</comment>
<sequence>MDLTSLSERFHDFARKECEGSSDLYEKLASQVAKDDEVLELCSSARVGQPVPNLLLGSVHYLLLKGTHHHLKEYYPSVVHEPKEDSRLFEAFKDFCFENREELKLLLKTKLVQTNEVRRCAYLYPVFNYIYQQTNKPLSLIEIGSSAGLQLLWDQYAYSYGESELYGNQNSYVHLTSGVRQGELPRRFLSKIPPVHDRQGLDLHISDVTSVEDYLWLKALIWPEHKDRRTNFEDAVKQLRINPPQLTEGDGVSLLTEVVKDIPPHTTICVFHTHVANQMPETSKQELMQKVNELGKVRDIFHVYNNIDDRKLHVDSVLNGHVEHRTMGETDGHGRWFDWNLSS</sequence>
<protein>
    <submittedName>
        <fullName evidence="1">DUF2332 domain-containing protein</fullName>
    </submittedName>
</protein>
<dbReference type="PIRSF" id="PIRSF012608">
    <property type="entry name" value="UCP012608"/>
    <property type="match status" value="1"/>
</dbReference>